<evidence type="ECO:0000256" key="2">
    <source>
        <dbReference type="ARBA" id="ARBA00007441"/>
    </source>
</evidence>
<dbReference type="Gene3D" id="3.40.640.10">
    <property type="entry name" value="Type I PLP-dependent aspartate aminotransferase-like (Major domain)"/>
    <property type="match status" value="1"/>
</dbReference>
<dbReference type="EMBL" id="HBIJ01019125">
    <property type="protein sequence ID" value="CAE0371767.1"/>
    <property type="molecule type" value="Transcribed_RNA"/>
</dbReference>
<dbReference type="PRINTS" id="PR00799">
    <property type="entry name" value="TRANSAMINASE"/>
</dbReference>
<dbReference type="GO" id="GO:0006520">
    <property type="term" value="P:amino acid metabolic process"/>
    <property type="evidence" value="ECO:0007669"/>
    <property type="project" value="InterPro"/>
</dbReference>
<dbReference type="InterPro" id="IPR004839">
    <property type="entry name" value="Aminotransferase_I/II_large"/>
</dbReference>
<organism evidence="10">
    <name type="scientific">Aureoumbra lagunensis</name>
    <dbReference type="NCBI Taxonomy" id="44058"/>
    <lineage>
        <taxon>Eukaryota</taxon>
        <taxon>Sar</taxon>
        <taxon>Stramenopiles</taxon>
        <taxon>Ochrophyta</taxon>
        <taxon>Pelagophyceae</taxon>
        <taxon>Pelagomonadales</taxon>
        <taxon>Aureoumbra</taxon>
    </lineage>
</organism>
<dbReference type="SUPFAM" id="SSF53383">
    <property type="entry name" value="PLP-dependent transferases"/>
    <property type="match status" value="1"/>
</dbReference>
<dbReference type="PANTHER" id="PTHR11879">
    <property type="entry name" value="ASPARTATE AMINOTRANSFERASE"/>
    <property type="match status" value="1"/>
</dbReference>
<evidence type="ECO:0000256" key="8">
    <source>
        <dbReference type="RuleBase" id="RU000480"/>
    </source>
</evidence>
<keyword evidence="6" id="KW-0663">Pyridoxal phosphate</keyword>
<keyword evidence="4 8" id="KW-0032">Aminotransferase</keyword>
<comment type="subunit">
    <text evidence="3 8">Homodimer.</text>
</comment>
<dbReference type="AlphaFoldDB" id="A0A6S8EMG6"/>
<keyword evidence="5 8" id="KW-0808">Transferase</keyword>
<dbReference type="InterPro" id="IPR015421">
    <property type="entry name" value="PyrdxlP-dep_Trfase_major"/>
</dbReference>
<dbReference type="NCBIfam" id="NF006719">
    <property type="entry name" value="PRK09257.1"/>
    <property type="match status" value="1"/>
</dbReference>
<reference evidence="10" key="1">
    <citation type="submission" date="2021-01" db="EMBL/GenBank/DDBJ databases">
        <authorList>
            <person name="Corre E."/>
            <person name="Pelletier E."/>
            <person name="Niang G."/>
            <person name="Scheremetjew M."/>
            <person name="Finn R."/>
            <person name="Kale V."/>
            <person name="Holt S."/>
            <person name="Cochrane G."/>
            <person name="Meng A."/>
            <person name="Brown T."/>
            <person name="Cohen L."/>
        </authorList>
    </citation>
    <scope>NUCLEOTIDE SEQUENCE</scope>
    <source>
        <strain evidence="10">CCMP1510</strain>
    </source>
</reference>
<dbReference type="PROSITE" id="PS00105">
    <property type="entry name" value="AA_TRANSFER_CLASS_1"/>
    <property type="match status" value="1"/>
</dbReference>
<feature type="domain" description="Aminotransferase class I/classII large" evidence="9">
    <location>
        <begin position="82"/>
        <end position="457"/>
    </location>
</feature>
<evidence type="ECO:0000313" key="10">
    <source>
        <dbReference type="EMBL" id="CAE0371765.1"/>
    </source>
</evidence>
<comment type="catalytic activity">
    <reaction evidence="7 8">
        <text>L-aspartate + 2-oxoglutarate = oxaloacetate + L-glutamate</text>
        <dbReference type="Rhea" id="RHEA:21824"/>
        <dbReference type="ChEBI" id="CHEBI:16452"/>
        <dbReference type="ChEBI" id="CHEBI:16810"/>
        <dbReference type="ChEBI" id="CHEBI:29985"/>
        <dbReference type="ChEBI" id="CHEBI:29991"/>
        <dbReference type="EC" id="2.6.1.1"/>
    </reaction>
</comment>
<dbReference type="EMBL" id="HBIJ01019122">
    <property type="protein sequence ID" value="CAE0371765.1"/>
    <property type="molecule type" value="Transcribed_RNA"/>
</dbReference>
<protein>
    <recommendedName>
        <fullName evidence="8">Aspartate aminotransferase</fullName>
        <ecNumber evidence="8">2.6.1.1</ecNumber>
    </recommendedName>
</protein>
<dbReference type="Pfam" id="PF00155">
    <property type="entry name" value="Aminotran_1_2"/>
    <property type="match status" value="1"/>
</dbReference>
<dbReference type="FunFam" id="3.90.1150.10:FF:000001">
    <property type="entry name" value="Aspartate aminotransferase"/>
    <property type="match status" value="1"/>
</dbReference>
<dbReference type="InterPro" id="IPR000796">
    <property type="entry name" value="Asp_trans"/>
</dbReference>
<name>A0A6S8EMG6_9STRA</name>
<evidence type="ECO:0000256" key="1">
    <source>
        <dbReference type="ARBA" id="ARBA00001933"/>
    </source>
</evidence>
<dbReference type="InterPro" id="IPR004838">
    <property type="entry name" value="NHTrfase_class1_PyrdxlP-BS"/>
</dbReference>
<comment type="similarity">
    <text evidence="2">Belongs to the class-I pyridoxal-phosphate-dependent aminotransferase family.</text>
</comment>
<evidence type="ECO:0000256" key="3">
    <source>
        <dbReference type="ARBA" id="ARBA00011738"/>
    </source>
</evidence>
<dbReference type="PANTHER" id="PTHR11879:SF22">
    <property type="entry name" value="ASPARTATE AMINOTRANSFERASE, MITOCHONDRIAL"/>
    <property type="match status" value="1"/>
</dbReference>
<accession>A0A6S8EMG6</accession>
<comment type="miscellaneous">
    <text evidence="8">In eukaryotes there are cytoplasmic, mitochondrial and chloroplastic isozymes.</text>
</comment>
<dbReference type="FunFam" id="3.40.640.10:FF:000066">
    <property type="entry name" value="Aspartate aminotransferase"/>
    <property type="match status" value="1"/>
</dbReference>
<sequence length="463" mass="50834">MQEQRFDNKEMAQQRLGATARGVVSSGIIPTPTLKTTSSYAPILTRAVRSNRCYSSWYGVEKAPADPIIGLTQAFKDDPAETKVLLGVGAFRDDKGKPYVLPSVKQAEEAVVATLSDHEYAPISGIPAFVKSSLEFAYGENCPALLENRIAAVQTLSGTGACRIAAAMIERLPRLGGDQQTKPIMYLPTPTWGNHANIVRDAGLEVRHYRYLDTTTNTSLDFQGLKQDLANHVEDGATILLHACAHNPTGVDPTKEQWTEISQILKHRNLNLFFDCAYQGFASGDAENDAWAIRKFIQDGHQLILAQSYAKNFGLYGERVGALSFVCANPEQKQALESQLKRLIRPMYSSPPVHGARVVAHVLKNPTLRAQWTEECAAMASRIADMRSALKQALNDSGSSRNWDHITKQIGMFAFTGLTKDQCIALRDQFHVYLTLDGRISVAGLTKDNVNYVANAIHAVTSA</sequence>
<evidence type="ECO:0000259" key="9">
    <source>
        <dbReference type="Pfam" id="PF00155"/>
    </source>
</evidence>
<dbReference type="EC" id="2.6.1.1" evidence="8"/>
<gene>
    <name evidence="10" type="ORF">ALAG00032_LOCUS12547</name>
    <name evidence="11" type="ORF">ALAG00032_LOCUS12549</name>
</gene>
<evidence type="ECO:0000256" key="7">
    <source>
        <dbReference type="ARBA" id="ARBA00049185"/>
    </source>
</evidence>
<dbReference type="Gene3D" id="3.90.1150.10">
    <property type="entry name" value="Aspartate Aminotransferase, domain 1"/>
    <property type="match status" value="1"/>
</dbReference>
<dbReference type="GO" id="GO:0004069">
    <property type="term" value="F:L-aspartate:2-oxoglutarate aminotransferase activity"/>
    <property type="evidence" value="ECO:0007669"/>
    <property type="project" value="UniProtKB-EC"/>
</dbReference>
<evidence type="ECO:0000256" key="5">
    <source>
        <dbReference type="ARBA" id="ARBA00022679"/>
    </source>
</evidence>
<dbReference type="GO" id="GO:0005739">
    <property type="term" value="C:mitochondrion"/>
    <property type="evidence" value="ECO:0007669"/>
    <property type="project" value="TreeGrafter"/>
</dbReference>
<dbReference type="CDD" id="cd00609">
    <property type="entry name" value="AAT_like"/>
    <property type="match status" value="1"/>
</dbReference>
<evidence type="ECO:0000313" key="11">
    <source>
        <dbReference type="EMBL" id="CAE0371767.1"/>
    </source>
</evidence>
<comment type="cofactor">
    <cofactor evidence="1">
        <name>pyridoxal 5'-phosphate</name>
        <dbReference type="ChEBI" id="CHEBI:597326"/>
    </cofactor>
</comment>
<dbReference type="GO" id="GO:0030170">
    <property type="term" value="F:pyridoxal phosphate binding"/>
    <property type="evidence" value="ECO:0007669"/>
    <property type="project" value="InterPro"/>
</dbReference>
<dbReference type="InterPro" id="IPR015422">
    <property type="entry name" value="PyrdxlP-dep_Trfase_small"/>
</dbReference>
<dbReference type="InterPro" id="IPR015424">
    <property type="entry name" value="PyrdxlP-dep_Trfase"/>
</dbReference>
<evidence type="ECO:0000256" key="4">
    <source>
        <dbReference type="ARBA" id="ARBA00022576"/>
    </source>
</evidence>
<proteinExistence type="inferred from homology"/>
<evidence type="ECO:0000256" key="6">
    <source>
        <dbReference type="ARBA" id="ARBA00022898"/>
    </source>
</evidence>